<dbReference type="GO" id="GO:0016491">
    <property type="term" value="F:oxidoreductase activity"/>
    <property type="evidence" value="ECO:0007669"/>
    <property type="project" value="UniProtKB-KW"/>
</dbReference>
<dbReference type="Gene3D" id="1.10.1530.10">
    <property type="match status" value="1"/>
</dbReference>
<evidence type="ECO:0000256" key="1">
    <source>
        <dbReference type="ARBA" id="ARBA00006056"/>
    </source>
</evidence>
<proteinExistence type="inferred from homology"/>
<evidence type="ECO:0000313" key="3">
    <source>
        <dbReference type="EMBL" id="RZU01450.1"/>
    </source>
</evidence>
<dbReference type="RefSeq" id="WP_130450615.1">
    <property type="nucleotide sequence ID" value="NZ_SHKR01000019.1"/>
</dbReference>
<dbReference type="InterPro" id="IPR043144">
    <property type="entry name" value="Mal/L-sulf/L-lact_DH-like_ah"/>
</dbReference>
<comment type="similarity">
    <text evidence="1">Belongs to the LDH2/MDH2 oxidoreductase family.</text>
</comment>
<dbReference type="OrthoDB" id="924592at2"/>
<dbReference type="SUPFAM" id="SSF89733">
    <property type="entry name" value="L-sulfolactate dehydrogenase-like"/>
    <property type="match status" value="1"/>
</dbReference>
<dbReference type="InterPro" id="IPR043143">
    <property type="entry name" value="Mal/L-sulf/L-lact_DH-like_NADP"/>
</dbReference>
<dbReference type="InterPro" id="IPR036111">
    <property type="entry name" value="Mal/L-sulfo/L-lacto_DH-like_sf"/>
</dbReference>
<organism evidence="3 4">
    <name type="scientific">Kribbella rubisoli</name>
    <dbReference type="NCBI Taxonomy" id="3075929"/>
    <lineage>
        <taxon>Bacteria</taxon>
        <taxon>Bacillati</taxon>
        <taxon>Actinomycetota</taxon>
        <taxon>Actinomycetes</taxon>
        <taxon>Propionibacteriales</taxon>
        <taxon>Kribbellaceae</taxon>
        <taxon>Kribbella</taxon>
    </lineage>
</organism>
<dbReference type="PANTHER" id="PTHR11091">
    <property type="entry name" value="OXIDOREDUCTASE-RELATED"/>
    <property type="match status" value="1"/>
</dbReference>
<dbReference type="PANTHER" id="PTHR11091:SF0">
    <property type="entry name" value="MALATE DEHYDROGENASE"/>
    <property type="match status" value="1"/>
</dbReference>
<sequence>MTAQASDADRRVLVRPDWLQATVSAVFTAVGFDPADAGKIATALVEADLRGVSSHGVMLVPMYVERLNADGVTRERELDVLYDAGAAMVADARGGMGQLSSPQAMGHAIERAGRYGIGLVSVRNAHHFGAASRWAMQAGQAGCIGIAMSNTTPLMPAPGGAERIVGNNPLAIAVPTKAGVEIVLDMALSAVALGKIRLAASAGRSIPDTWATDPSGTPTTDPEEAVLGMLLPAAGHKGFGLALMIDVLTGVLSGGGWGDQVRPLYREPDRPNDCAHLFLAIDPELMGGVESFRLRSSGLAARVRGSATAPGVSRLHLPGEIEAERAAYQRRHGVLIERSGLDGLLEAARAVGAVVPAGGVLS</sequence>
<evidence type="ECO:0000313" key="4">
    <source>
        <dbReference type="Proteomes" id="UP000292027"/>
    </source>
</evidence>
<comment type="caution">
    <text evidence="3">The sequence shown here is derived from an EMBL/GenBank/DDBJ whole genome shotgun (WGS) entry which is preliminary data.</text>
</comment>
<keyword evidence="4" id="KW-1185">Reference proteome</keyword>
<reference evidence="3 4" key="1">
    <citation type="journal article" date="2015" name="Stand. Genomic Sci.">
        <title>Genomic Encyclopedia of Bacterial and Archaeal Type Strains, Phase III: the genomes of soil and plant-associated and newly described type strains.</title>
        <authorList>
            <person name="Whitman W.B."/>
            <person name="Woyke T."/>
            <person name="Klenk H.P."/>
            <person name="Zhou Y."/>
            <person name="Lilburn T.G."/>
            <person name="Beck B.J."/>
            <person name="De Vos P."/>
            <person name="Vandamme P."/>
            <person name="Eisen J.A."/>
            <person name="Garrity G."/>
            <person name="Hugenholtz P."/>
            <person name="Kyrpides N.C."/>
        </authorList>
    </citation>
    <scope>NUCLEOTIDE SEQUENCE [LARGE SCALE GENOMIC DNA]</scope>
    <source>
        <strain evidence="3 4">VKM Ac-2540</strain>
    </source>
</reference>
<dbReference type="EMBL" id="SHKR01000019">
    <property type="protein sequence ID" value="RZU01450.1"/>
    <property type="molecule type" value="Genomic_DNA"/>
</dbReference>
<dbReference type="Proteomes" id="UP000292027">
    <property type="component" value="Unassembled WGS sequence"/>
</dbReference>
<gene>
    <name evidence="3" type="ORF">EV645_8281</name>
</gene>
<protein>
    <submittedName>
        <fullName evidence="3">LDH2 family malate/lactate/ureidoglycolate dehydrogenase</fullName>
    </submittedName>
</protein>
<dbReference type="Gene3D" id="3.30.1370.60">
    <property type="entry name" value="Hypothetical oxidoreductase yiak, domain 2"/>
    <property type="match status" value="1"/>
</dbReference>
<keyword evidence="2" id="KW-0560">Oxidoreductase</keyword>
<dbReference type="AlphaFoldDB" id="A0A4Q7VXN2"/>
<evidence type="ECO:0000256" key="2">
    <source>
        <dbReference type="ARBA" id="ARBA00023002"/>
    </source>
</evidence>
<dbReference type="Pfam" id="PF02615">
    <property type="entry name" value="Ldh_2"/>
    <property type="match status" value="1"/>
</dbReference>
<name>A0A4Q7VXN2_9ACTN</name>
<accession>A0A4Q7VXN2</accession>
<dbReference type="InterPro" id="IPR003767">
    <property type="entry name" value="Malate/L-lactate_DH-like"/>
</dbReference>